<reference evidence="2" key="1">
    <citation type="submission" date="2021-11" db="EMBL/GenBank/DDBJ databases">
        <title>Cultivation dependent microbiological survey of springs from the worlds oldest radium mine currently devoted to the extraction of radon-saturated water.</title>
        <authorList>
            <person name="Kapinusova G."/>
            <person name="Smrhova T."/>
            <person name="Strejcek M."/>
            <person name="Suman J."/>
            <person name="Jani K."/>
            <person name="Pajer P."/>
            <person name="Uhlik O."/>
        </authorList>
    </citation>
    <scope>NUCLEOTIDE SEQUENCE [LARGE SCALE GENOMIC DNA]</scope>
    <source>
        <strain evidence="2">J379</strain>
    </source>
</reference>
<protein>
    <submittedName>
        <fullName evidence="1">Uncharacterized protein</fullName>
    </submittedName>
</protein>
<sequence>MRLVSTDHVDEQHEPDLRGEWATDLAERLDGCVDGLIDVTEMLLATLEAGGGRDDDLVVRRARRLLDEHLQGLGSVGAQLWTGPPEATLEPGIVHELR</sequence>
<accession>A0ABY5PN67</accession>
<proteinExistence type="predicted"/>
<evidence type="ECO:0000313" key="2">
    <source>
        <dbReference type="Proteomes" id="UP001058860"/>
    </source>
</evidence>
<gene>
    <name evidence="1" type="ORF">LRS13_11005</name>
</gene>
<name>A0ABY5PN67_9ACTN</name>
<dbReference type="EMBL" id="CP088295">
    <property type="protein sequence ID" value="UUY06012.1"/>
    <property type="molecule type" value="Genomic_DNA"/>
</dbReference>
<keyword evidence="2" id="KW-1185">Reference proteome</keyword>
<organism evidence="1 2">
    <name type="scientific">Svornostia abyssi</name>
    <dbReference type="NCBI Taxonomy" id="2898438"/>
    <lineage>
        <taxon>Bacteria</taxon>
        <taxon>Bacillati</taxon>
        <taxon>Actinomycetota</taxon>
        <taxon>Thermoleophilia</taxon>
        <taxon>Solirubrobacterales</taxon>
        <taxon>Baekduiaceae</taxon>
        <taxon>Svornostia</taxon>
    </lineage>
</organism>
<dbReference type="RefSeq" id="WP_353866444.1">
    <property type="nucleotide sequence ID" value="NZ_CP088295.1"/>
</dbReference>
<dbReference type="Proteomes" id="UP001058860">
    <property type="component" value="Chromosome"/>
</dbReference>
<evidence type="ECO:0000313" key="1">
    <source>
        <dbReference type="EMBL" id="UUY06012.1"/>
    </source>
</evidence>